<evidence type="ECO:0000259" key="4">
    <source>
        <dbReference type="Pfam" id="PF13193"/>
    </source>
</evidence>
<accession>A0A0A1GVP3</accession>
<dbReference type="PANTHER" id="PTHR43201:SF5">
    <property type="entry name" value="MEDIUM-CHAIN ACYL-COA LIGASE ACSF2, MITOCHONDRIAL"/>
    <property type="match status" value="1"/>
</dbReference>
<dbReference type="GO" id="GO:0006631">
    <property type="term" value="P:fatty acid metabolic process"/>
    <property type="evidence" value="ECO:0007669"/>
    <property type="project" value="TreeGrafter"/>
</dbReference>
<dbReference type="KEGG" id="lho:LOOC260_103540"/>
<evidence type="ECO:0000259" key="3">
    <source>
        <dbReference type="Pfam" id="PF00501"/>
    </source>
</evidence>
<dbReference type="Pfam" id="PF00501">
    <property type="entry name" value="AMP-binding"/>
    <property type="match status" value="1"/>
</dbReference>
<dbReference type="GO" id="GO:0031956">
    <property type="term" value="F:medium-chain fatty acid-CoA ligase activity"/>
    <property type="evidence" value="ECO:0007669"/>
    <property type="project" value="TreeGrafter"/>
</dbReference>
<dbReference type="HOGENOM" id="CLU_000022_59_0_9"/>
<dbReference type="InterPro" id="IPR020845">
    <property type="entry name" value="AMP-binding_CS"/>
</dbReference>
<evidence type="ECO:0000256" key="1">
    <source>
        <dbReference type="ARBA" id="ARBA00006432"/>
    </source>
</evidence>
<dbReference type="InterPro" id="IPR000873">
    <property type="entry name" value="AMP-dep_synth/lig_dom"/>
</dbReference>
<gene>
    <name evidence="5" type="ORF">LOOC260_103540</name>
</gene>
<protein>
    <submittedName>
        <fullName evidence="5">Acyl-CoA synthetase</fullName>
    </submittedName>
</protein>
<dbReference type="Gene3D" id="3.40.50.12780">
    <property type="entry name" value="N-terminal domain of ligase-like"/>
    <property type="match status" value="1"/>
</dbReference>
<organism evidence="5 6">
    <name type="scientific">Paucilactobacillus hokkaidonensis JCM 18461</name>
    <dbReference type="NCBI Taxonomy" id="1291742"/>
    <lineage>
        <taxon>Bacteria</taxon>
        <taxon>Bacillati</taxon>
        <taxon>Bacillota</taxon>
        <taxon>Bacilli</taxon>
        <taxon>Lactobacillales</taxon>
        <taxon>Lactobacillaceae</taxon>
        <taxon>Paucilactobacillus</taxon>
    </lineage>
</organism>
<dbReference type="InterPro" id="IPR045851">
    <property type="entry name" value="AMP-bd_C_sf"/>
</dbReference>
<dbReference type="EMBL" id="AP014680">
    <property type="protein sequence ID" value="BAP84928.1"/>
    <property type="molecule type" value="Genomic_DNA"/>
</dbReference>
<dbReference type="InterPro" id="IPR042099">
    <property type="entry name" value="ANL_N_sf"/>
</dbReference>
<dbReference type="Proteomes" id="UP000031620">
    <property type="component" value="Chromosome"/>
</dbReference>
<proteinExistence type="inferred from homology"/>
<evidence type="ECO:0000256" key="2">
    <source>
        <dbReference type="ARBA" id="ARBA00022598"/>
    </source>
</evidence>
<comment type="similarity">
    <text evidence="1">Belongs to the ATP-dependent AMP-binding enzyme family.</text>
</comment>
<dbReference type="PANTHER" id="PTHR43201">
    <property type="entry name" value="ACYL-COA SYNTHETASE"/>
    <property type="match status" value="1"/>
</dbReference>
<sequence>MTKLTEQLANKLIEGQKRLLIKDEHQNMWFTGQQLAKDVATLKQHFTNLRVKRGDQVLICLDNSAVYPILMQALWELGVIAHPVAATTPLAQLQGDFNEYDYAMLIAKDSLAKAIINDVVLEKETIKLNTTFNLTTFFNTKMIIERPFESSGLPTETDLALILNTSGTTGKPKRVGLTHQQLFNAASHNIGSHKLTANDTTMIVMPLSHINALVIACLSTRLSGGKMVITGKFSARHFWQQISVNQVTWVSAVPTIISILLMNEKSKLVYTQLRDTINLRFIRSASFSLPESKLVLFEQEFNTPVIEGYGMTEAAGQITLNPFEAPKVGSVGKSVDTEISILVDDQVQTMNTQLGEIMLRGDHVIADYVDPHPDSFKDGWLLTGDLGYLDEEGYLFIKGRSRDMINHGGEKVAPVEVESILSKLDLVADIAVIGLPDDLYGEAVVAVIISKTPAVSEFTQMKAVIDFAKNNLATFEQPTQVYFVDKFPRNPTGKVSRAQLKAELAQSLIGDRS</sequence>
<dbReference type="PROSITE" id="PS00455">
    <property type="entry name" value="AMP_BINDING"/>
    <property type="match status" value="1"/>
</dbReference>
<dbReference type="AlphaFoldDB" id="A0A0A1GVP3"/>
<evidence type="ECO:0000313" key="6">
    <source>
        <dbReference type="Proteomes" id="UP000031620"/>
    </source>
</evidence>
<dbReference type="STRING" id="1291742.LOOC260_103540"/>
<reference evidence="5 6" key="1">
    <citation type="submission" date="2014-11" db="EMBL/GenBank/DDBJ databases">
        <title>Complete genome sequence and analysis of Lactobacillus hokkaidonensis LOOC260T.</title>
        <authorList>
            <person name="Tanizawa Y."/>
            <person name="Tohno M."/>
            <person name="Kaminuma E."/>
            <person name="Nakamura Y."/>
            <person name="Arita M."/>
        </authorList>
    </citation>
    <scope>NUCLEOTIDE SEQUENCE [LARGE SCALE GENOMIC DNA]</scope>
    <source>
        <strain evidence="5 6">LOOC260</strain>
    </source>
</reference>
<dbReference type="SUPFAM" id="SSF56801">
    <property type="entry name" value="Acetyl-CoA synthetase-like"/>
    <property type="match status" value="1"/>
</dbReference>
<dbReference type="Gene3D" id="3.30.300.30">
    <property type="match status" value="1"/>
</dbReference>
<dbReference type="InterPro" id="IPR025110">
    <property type="entry name" value="AMP-bd_C"/>
</dbReference>
<dbReference type="Pfam" id="PF13193">
    <property type="entry name" value="AMP-binding_C"/>
    <property type="match status" value="1"/>
</dbReference>
<evidence type="ECO:0000313" key="5">
    <source>
        <dbReference type="EMBL" id="BAP84928.1"/>
    </source>
</evidence>
<name>A0A0A1GVP3_9LACO</name>
<feature type="domain" description="AMP-binding enzyme C-terminal" evidence="4">
    <location>
        <begin position="416"/>
        <end position="494"/>
    </location>
</feature>
<dbReference type="RefSeq" id="WP_041092496.1">
    <property type="nucleotide sequence ID" value="NZ_AP014680.1"/>
</dbReference>
<keyword evidence="2" id="KW-0436">Ligase</keyword>
<feature type="domain" description="AMP-dependent synthetase/ligase" evidence="3">
    <location>
        <begin position="22"/>
        <end position="368"/>
    </location>
</feature>